<dbReference type="KEGG" id="mcb:Mycch_2916"/>
<accession>I4BK69</accession>
<feature type="domain" description="Methyltransferase" evidence="4">
    <location>
        <begin position="44"/>
        <end position="122"/>
    </location>
</feature>
<evidence type="ECO:0000313" key="5">
    <source>
        <dbReference type="EMBL" id="AFM17676.1"/>
    </source>
</evidence>
<dbReference type="InterPro" id="IPR029063">
    <property type="entry name" value="SAM-dependent_MTases_sf"/>
</dbReference>
<keyword evidence="6" id="KW-1185">Reference proteome</keyword>
<dbReference type="STRING" id="710421.Mycch_2916"/>
<evidence type="ECO:0000256" key="3">
    <source>
        <dbReference type="ARBA" id="ARBA00022691"/>
    </source>
</evidence>
<organism evidence="5 6">
    <name type="scientific">Mycolicibacterium chubuense (strain NBB4)</name>
    <name type="common">Mycobacterium chubuense</name>
    <dbReference type="NCBI Taxonomy" id="710421"/>
    <lineage>
        <taxon>Bacteria</taxon>
        <taxon>Bacillati</taxon>
        <taxon>Actinomycetota</taxon>
        <taxon>Actinomycetes</taxon>
        <taxon>Mycobacteriales</taxon>
        <taxon>Mycobacteriaceae</taxon>
        <taxon>Mycolicibacterium</taxon>
    </lineage>
</organism>
<dbReference type="GO" id="GO:0008168">
    <property type="term" value="F:methyltransferase activity"/>
    <property type="evidence" value="ECO:0007669"/>
    <property type="project" value="UniProtKB-KW"/>
</dbReference>
<dbReference type="Gene3D" id="3.40.50.150">
    <property type="entry name" value="Vaccinia Virus protein VP39"/>
    <property type="match status" value="1"/>
</dbReference>
<keyword evidence="3" id="KW-0949">S-adenosyl-L-methionine</keyword>
<dbReference type="CDD" id="cd02440">
    <property type="entry name" value="AdoMet_MTases"/>
    <property type="match status" value="1"/>
</dbReference>
<dbReference type="InterPro" id="IPR041698">
    <property type="entry name" value="Methyltransf_25"/>
</dbReference>
<sequence>MTDNDRDRWDRRYTDRPAPTVEDVALPAVFAPFADVFPTAGRALDLACGPGASAAWLAGRGMTVHGYDVSRVAIARARELARCSGSAERCRFEVADLDDGLPAGEPVDVVLCLRFRDPRLDRAIIERLCPGGLLAISALSEVGGRPGPFAVRRGALTRAFATLDVVAAGEGHGEAWLLARRSPTGAAPDARRGR</sequence>
<dbReference type="PANTHER" id="PTHR43464">
    <property type="entry name" value="METHYLTRANSFERASE"/>
    <property type="match status" value="1"/>
</dbReference>
<keyword evidence="1 5" id="KW-0489">Methyltransferase</keyword>
<dbReference type="PANTHER" id="PTHR43464:SF19">
    <property type="entry name" value="UBIQUINONE BIOSYNTHESIS O-METHYLTRANSFERASE, MITOCHONDRIAL"/>
    <property type="match status" value="1"/>
</dbReference>
<dbReference type="SUPFAM" id="SSF53335">
    <property type="entry name" value="S-adenosyl-L-methionine-dependent methyltransferases"/>
    <property type="match status" value="1"/>
</dbReference>
<dbReference type="Proteomes" id="UP000006057">
    <property type="component" value="Chromosome"/>
</dbReference>
<proteinExistence type="predicted"/>
<dbReference type="HOGENOM" id="CLU_056435_5_3_11"/>
<evidence type="ECO:0000256" key="2">
    <source>
        <dbReference type="ARBA" id="ARBA00022679"/>
    </source>
</evidence>
<dbReference type="RefSeq" id="WP_014816153.1">
    <property type="nucleotide sequence ID" value="NC_018027.1"/>
</dbReference>
<dbReference type="EMBL" id="CP003053">
    <property type="protein sequence ID" value="AFM17676.1"/>
    <property type="molecule type" value="Genomic_DNA"/>
</dbReference>
<dbReference type="AlphaFoldDB" id="I4BK69"/>
<evidence type="ECO:0000259" key="4">
    <source>
        <dbReference type="Pfam" id="PF13649"/>
    </source>
</evidence>
<dbReference type="Pfam" id="PF13649">
    <property type="entry name" value="Methyltransf_25"/>
    <property type="match status" value="1"/>
</dbReference>
<dbReference type="PATRIC" id="fig|710421.3.peg.2906"/>
<protein>
    <submittedName>
        <fullName evidence="5">Methyltransferase family protein</fullName>
    </submittedName>
</protein>
<dbReference type="OrthoDB" id="9786503at2"/>
<dbReference type="eggNOG" id="COG2264">
    <property type="taxonomic scope" value="Bacteria"/>
</dbReference>
<keyword evidence="2 5" id="KW-0808">Transferase</keyword>
<name>I4BK69_MYCCN</name>
<dbReference type="GO" id="GO:0032259">
    <property type="term" value="P:methylation"/>
    <property type="evidence" value="ECO:0007669"/>
    <property type="project" value="UniProtKB-KW"/>
</dbReference>
<reference evidence="5 6" key="1">
    <citation type="submission" date="2012-06" db="EMBL/GenBank/DDBJ databases">
        <title>Complete sequence of chromosome of Mycobacterium chubuense NBB4.</title>
        <authorList>
            <consortium name="US DOE Joint Genome Institute"/>
            <person name="Lucas S."/>
            <person name="Han J."/>
            <person name="Lapidus A."/>
            <person name="Cheng J.-F."/>
            <person name="Goodwin L."/>
            <person name="Pitluck S."/>
            <person name="Peters L."/>
            <person name="Mikhailova N."/>
            <person name="Teshima H."/>
            <person name="Detter J.C."/>
            <person name="Han C."/>
            <person name="Tapia R."/>
            <person name="Land M."/>
            <person name="Hauser L."/>
            <person name="Kyrpides N."/>
            <person name="Ivanova N."/>
            <person name="Pagani I."/>
            <person name="Mattes T."/>
            <person name="Holmes A."/>
            <person name="Rutledge P."/>
            <person name="Paulsen I."/>
            <person name="Coleman N."/>
            <person name="Woyke T."/>
        </authorList>
    </citation>
    <scope>NUCLEOTIDE SEQUENCE [LARGE SCALE GENOMIC DNA]</scope>
    <source>
        <strain evidence="5 6">NBB4</strain>
    </source>
</reference>
<evidence type="ECO:0000256" key="1">
    <source>
        <dbReference type="ARBA" id="ARBA00022603"/>
    </source>
</evidence>
<gene>
    <name evidence="5" type="ordered locus">Mycch_2916</name>
</gene>
<evidence type="ECO:0000313" key="6">
    <source>
        <dbReference type="Proteomes" id="UP000006057"/>
    </source>
</evidence>